<organism evidence="3 4">
    <name type="scientific">Yaniella flava</name>
    <dbReference type="NCBI Taxonomy" id="287930"/>
    <lineage>
        <taxon>Bacteria</taxon>
        <taxon>Bacillati</taxon>
        <taxon>Actinomycetota</taxon>
        <taxon>Actinomycetes</taxon>
        <taxon>Micrococcales</taxon>
        <taxon>Micrococcaceae</taxon>
        <taxon>Yaniella</taxon>
    </lineage>
</organism>
<gene>
    <name evidence="3" type="ORF">GCM10009720_10740</name>
</gene>
<proteinExistence type="predicted"/>
<feature type="chain" id="PRO_5047047780" description="WD40 repeat domain-containing protein" evidence="2">
    <location>
        <begin position="30"/>
        <end position="369"/>
    </location>
</feature>
<protein>
    <recommendedName>
        <fullName evidence="5">WD40 repeat domain-containing protein</fullName>
    </recommendedName>
</protein>
<dbReference type="PANTHER" id="PTHR47197:SF3">
    <property type="entry name" value="DIHYDRO-HEME D1 DEHYDROGENASE"/>
    <property type="match status" value="1"/>
</dbReference>
<feature type="repeat" description="WD" evidence="1">
    <location>
        <begin position="188"/>
        <end position="219"/>
    </location>
</feature>
<evidence type="ECO:0000256" key="2">
    <source>
        <dbReference type="SAM" id="SignalP"/>
    </source>
</evidence>
<dbReference type="Gene3D" id="2.130.10.10">
    <property type="entry name" value="YVTN repeat-like/Quinoprotein amine dehydrogenase"/>
    <property type="match status" value="1"/>
</dbReference>
<feature type="signal peptide" evidence="2">
    <location>
        <begin position="1"/>
        <end position="29"/>
    </location>
</feature>
<dbReference type="InterPro" id="IPR001680">
    <property type="entry name" value="WD40_rpt"/>
</dbReference>
<name>A0ABN2U8P5_9MICC</name>
<evidence type="ECO:0000313" key="4">
    <source>
        <dbReference type="Proteomes" id="UP001501461"/>
    </source>
</evidence>
<dbReference type="SMART" id="SM00320">
    <property type="entry name" value="WD40"/>
    <property type="match status" value="3"/>
</dbReference>
<dbReference type="SUPFAM" id="SSF82171">
    <property type="entry name" value="DPP6 N-terminal domain-like"/>
    <property type="match status" value="1"/>
</dbReference>
<dbReference type="PANTHER" id="PTHR47197">
    <property type="entry name" value="PROTEIN NIRF"/>
    <property type="match status" value="1"/>
</dbReference>
<reference evidence="3 4" key="1">
    <citation type="journal article" date="2019" name="Int. J. Syst. Evol. Microbiol.">
        <title>The Global Catalogue of Microorganisms (GCM) 10K type strain sequencing project: providing services to taxonomists for standard genome sequencing and annotation.</title>
        <authorList>
            <consortium name="The Broad Institute Genomics Platform"/>
            <consortium name="The Broad Institute Genome Sequencing Center for Infectious Disease"/>
            <person name="Wu L."/>
            <person name="Ma J."/>
        </authorList>
    </citation>
    <scope>NUCLEOTIDE SEQUENCE [LARGE SCALE GENOMIC DNA]</scope>
    <source>
        <strain evidence="3 4">JCM 13595</strain>
    </source>
</reference>
<keyword evidence="4" id="KW-1185">Reference proteome</keyword>
<sequence>MRRISITTLSLAGLLLSGCSALHGAGAQACPAPQEPDSNAIMDVRPPSLDEILHPDSLQLSQDGTQLAAMHGNQILIWDAAEGGSPSDSIGEATHPTGSGPLAVTPDFSQFAHQSADDAVAVVSPDGEEQTIQLEQRHDNEEVTQLEISPDGEQLAVRGSSGTIAIFSMADQELETTLPACGDSGGEMSFSPDSSKLFAASRHKATTVWDLATEETVLELQSDDVYYTHGAWSHDGSRLAISATSFGHGPEDHWNLTLMDTTDWEMIRTYPELSPVATTFFPDDDELLVANGSTSIQRWEIGAIPDELETGVVNYQAQLSPGGTLAYLADRETLNRFDLESGETDVTYDIPEFDCSEIAGADMFDECSE</sequence>
<dbReference type="RefSeq" id="WP_343956581.1">
    <property type="nucleotide sequence ID" value="NZ_BAAAMN010000016.1"/>
</dbReference>
<dbReference type="InterPro" id="IPR015943">
    <property type="entry name" value="WD40/YVTN_repeat-like_dom_sf"/>
</dbReference>
<dbReference type="Proteomes" id="UP001501461">
    <property type="component" value="Unassembled WGS sequence"/>
</dbReference>
<dbReference type="InterPro" id="IPR051200">
    <property type="entry name" value="Host-pathogen_enzymatic-act"/>
</dbReference>
<evidence type="ECO:0000256" key="1">
    <source>
        <dbReference type="PROSITE-ProRule" id="PRU00221"/>
    </source>
</evidence>
<accession>A0ABN2U8P5</accession>
<dbReference type="PROSITE" id="PS51257">
    <property type="entry name" value="PROKAR_LIPOPROTEIN"/>
    <property type="match status" value="1"/>
</dbReference>
<comment type="caution">
    <text evidence="3">The sequence shown here is derived from an EMBL/GenBank/DDBJ whole genome shotgun (WGS) entry which is preliminary data.</text>
</comment>
<keyword evidence="1" id="KW-0853">WD repeat</keyword>
<dbReference type="PROSITE" id="PS50082">
    <property type="entry name" value="WD_REPEATS_2"/>
    <property type="match status" value="1"/>
</dbReference>
<evidence type="ECO:0008006" key="5">
    <source>
        <dbReference type="Google" id="ProtNLM"/>
    </source>
</evidence>
<keyword evidence="2" id="KW-0732">Signal</keyword>
<dbReference type="EMBL" id="BAAAMN010000016">
    <property type="protein sequence ID" value="GAA2032245.1"/>
    <property type="molecule type" value="Genomic_DNA"/>
</dbReference>
<evidence type="ECO:0000313" key="3">
    <source>
        <dbReference type="EMBL" id="GAA2032245.1"/>
    </source>
</evidence>